<dbReference type="PANTHER" id="PTHR42901:SF1">
    <property type="entry name" value="ALCOHOL DEHYDROGENASE"/>
    <property type="match status" value="1"/>
</dbReference>
<keyword evidence="2" id="KW-0560">Oxidoreductase</keyword>
<dbReference type="SUPFAM" id="SSF51735">
    <property type="entry name" value="NAD(P)-binding Rossmann-fold domains"/>
    <property type="match status" value="1"/>
</dbReference>
<dbReference type="PRINTS" id="PR00080">
    <property type="entry name" value="SDRFAMILY"/>
</dbReference>
<gene>
    <name evidence="4" type="ORF">EK21DRAFT_94180</name>
</gene>
<comment type="similarity">
    <text evidence="1 3">Belongs to the short-chain dehydrogenases/reductases (SDR) family.</text>
</comment>
<evidence type="ECO:0000313" key="5">
    <source>
        <dbReference type="Proteomes" id="UP000799777"/>
    </source>
</evidence>
<dbReference type="OrthoDB" id="1933717at2759"/>
<dbReference type="Gene3D" id="3.40.50.720">
    <property type="entry name" value="NAD(P)-binding Rossmann-like Domain"/>
    <property type="match status" value="1"/>
</dbReference>
<dbReference type="InterPro" id="IPR002347">
    <property type="entry name" value="SDR_fam"/>
</dbReference>
<reference evidence="4" key="1">
    <citation type="journal article" date="2020" name="Stud. Mycol.">
        <title>101 Dothideomycetes genomes: a test case for predicting lifestyles and emergence of pathogens.</title>
        <authorList>
            <person name="Haridas S."/>
            <person name="Albert R."/>
            <person name="Binder M."/>
            <person name="Bloem J."/>
            <person name="Labutti K."/>
            <person name="Salamov A."/>
            <person name="Andreopoulos B."/>
            <person name="Baker S."/>
            <person name="Barry K."/>
            <person name="Bills G."/>
            <person name="Bluhm B."/>
            <person name="Cannon C."/>
            <person name="Castanera R."/>
            <person name="Culley D."/>
            <person name="Daum C."/>
            <person name="Ezra D."/>
            <person name="Gonzalez J."/>
            <person name="Henrissat B."/>
            <person name="Kuo A."/>
            <person name="Liang C."/>
            <person name="Lipzen A."/>
            <person name="Lutzoni F."/>
            <person name="Magnuson J."/>
            <person name="Mondo S."/>
            <person name="Nolan M."/>
            <person name="Ohm R."/>
            <person name="Pangilinan J."/>
            <person name="Park H.-J."/>
            <person name="Ramirez L."/>
            <person name="Alfaro M."/>
            <person name="Sun H."/>
            <person name="Tritt A."/>
            <person name="Yoshinaga Y."/>
            <person name="Zwiers L.-H."/>
            <person name="Turgeon B."/>
            <person name="Goodwin S."/>
            <person name="Spatafora J."/>
            <person name="Crous P."/>
            <person name="Grigoriev I."/>
        </authorList>
    </citation>
    <scope>NUCLEOTIDE SEQUENCE</scope>
    <source>
        <strain evidence="4">CBS 110217</strain>
    </source>
</reference>
<dbReference type="PANTHER" id="PTHR42901">
    <property type="entry name" value="ALCOHOL DEHYDROGENASE"/>
    <property type="match status" value="1"/>
</dbReference>
<dbReference type="GO" id="GO:0016491">
    <property type="term" value="F:oxidoreductase activity"/>
    <property type="evidence" value="ECO:0007669"/>
    <property type="project" value="UniProtKB-KW"/>
</dbReference>
<dbReference type="EMBL" id="ML978299">
    <property type="protein sequence ID" value="KAF2024331.1"/>
    <property type="molecule type" value="Genomic_DNA"/>
</dbReference>
<name>A0A9P4LFD3_9PLEO</name>
<evidence type="ECO:0000256" key="3">
    <source>
        <dbReference type="RuleBase" id="RU000363"/>
    </source>
</evidence>
<dbReference type="CDD" id="cd05233">
    <property type="entry name" value="SDR_c"/>
    <property type="match status" value="1"/>
</dbReference>
<dbReference type="PRINTS" id="PR00081">
    <property type="entry name" value="GDHRDH"/>
</dbReference>
<evidence type="ECO:0000313" key="4">
    <source>
        <dbReference type="EMBL" id="KAF2024331.1"/>
    </source>
</evidence>
<protein>
    <submittedName>
        <fullName evidence="4">Oxidoreductase-like protein</fullName>
    </submittedName>
</protein>
<evidence type="ECO:0000256" key="1">
    <source>
        <dbReference type="ARBA" id="ARBA00006484"/>
    </source>
</evidence>
<organism evidence="4 5">
    <name type="scientific">Setomelanomma holmii</name>
    <dbReference type="NCBI Taxonomy" id="210430"/>
    <lineage>
        <taxon>Eukaryota</taxon>
        <taxon>Fungi</taxon>
        <taxon>Dikarya</taxon>
        <taxon>Ascomycota</taxon>
        <taxon>Pezizomycotina</taxon>
        <taxon>Dothideomycetes</taxon>
        <taxon>Pleosporomycetidae</taxon>
        <taxon>Pleosporales</taxon>
        <taxon>Pleosporineae</taxon>
        <taxon>Phaeosphaeriaceae</taxon>
        <taxon>Setomelanomma</taxon>
    </lineage>
</organism>
<dbReference type="Proteomes" id="UP000799777">
    <property type="component" value="Unassembled WGS sequence"/>
</dbReference>
<keyword evidence="5" id="KW-1185">Reference proteome</keyword>
<comment type="caution">
    <text evidence="4">The sequence shown here is derived from an EMBL/GenBank/DDBJ whole genome shotgun (WGS) entry which is preliminary data.</text>
</comment>
<sequence length="305" mass="33196">MSQDPGQKYQNSGVNFTKDRHDTYAYIDPSNFNLRGKSVLITGASKGVGKAIAISYAKAGASRIALGARSSLEAITKDVKEAAKQAGRPQPDVLALNLDVTDHSSVMVAVKNVGDAFEGRLDVLINNAGYLSSFAGIPDTDPDEWWKDWEVNVKGLYLVTHAFWPLLLKSDSKIIINVSSIGATMVPPLSNSYGPAKLAVLRFTEYINQDHGNGKDGMLAISIHPGGVKTELATTMPDAYHDHLVDTPELAGDTFAWLGTERREWLAGRYVSACWDMEELSAKKEEILKGDLLKVRLAVNTFPGM</sequence>
<proteinExistence type="inferred from homology"/>
<dbReference type="Pfam" id="PF00106">
    <property type="entry name" value="adh_short"/>
    <property type="match status" value="1"/>
</dbReference>
<evidence type="ECO:0000256" key="2">
    <source>
        <dbReference type="ARBA" id="ARBA00023002"/>
    </source>
</evidence>
<accession>A0A9P4LFD3</accession>
<dbReference type="InterPro" id="IPR036291">
    <property type="entry name" value="NAD(P)-bd_dom_sf"/>
</dbReference>
<dbReference type="AlphaFoldDB" id="A0A9P4LFD3"/>